<evidence type="ECO:0000313" key="1">
    <source>
        <dbReference type="EMBL" id="AHC25060.1"/>
    </source>
</evidence>
<dbReference type="GO" id="GO:0003677">
    <property type="term" value="F:DNA binding"/>
    <property type="evidence" value="ECO:0007669"/>
    <property type="project" value="UniProtKB-KW"/>
</dbReference>
<sequence>MGPHVESRAMSAKSPLAIDISRLGRRPGSLMEVHETVPAPSRIGLDLIRIEQGAPLELDLRIESVSEGALVTGTASAPTEGECVRCLEPVTGDVSIDLTELFAYPGSATEETTEEDEVGRVVDDRVDIEQAIVDAVGLVLPFTPLCREDCAGLCPDCGIVLASAEPGHQHEKIDPRWAKLAALRDEAGDSSDS</sequence>
<dbReference type="PANTHER" id="PTHR34374">
    <property type="entry name" value="LARGE RIBOSOMAL RNA SUBUNIT ACCUMULATION PROTEIN YCED HOMOLOG 1, CHLOROPLASTIC"/>
    <property type="match status" value="1"/>
</dbReference>
<evidence type="ECO:0000313" key="2">
    <source>
        <dbReference type="Proteomes" id="UP000018763"/>
    </source>
</evidence>
<organism evidence="1 2">
    <name type="scientific">Mycolicibacterium neoaurum VKM Ac-1815D</name>
    <dbReference type="NCBI Taxonomy" id="700508"/>
    <lineage>
        <taxon>Bacteria</taxon>
        <taxon>Bacillati</taxon>
        <taxon>Actinomycetota</taxon>
        <taxon>Actinomycetes</taxon>
        <taxon>Mycobacteriales</taxon>
        <taxon>Mycobacteriaceae</taxon>
        <taxon>Mycolicibacterium</taxon>
    </lineage>
</organism>
<keyword evidence="2" id="KW-1185">Reference proteome</keyword>
<dbReference type="eggNOG" id="COG1399">
    <property type="taxonomic scope" value="Bacteria"/>
</dbReference>
<protein>
    <submittedName>
        <fullName evidence="1">DNA-binding protein</fullName>
    </submittedName>
</protein>
<dbReference type="KEGG" id="mne:D174_10915"/>
<proteinExistence type="predicted"/>
<accession>V5X9E8</accession>
<dbReference type="PANTHER" id="PTHR34374:SF1">
    <property type="entry name" value="LARGE RIBOSOMAL RNA SUBUNIT ACCUMULATION PROTEIN YCED HOMOLOG 1, CHLOROPLASTIC"/>
    <property type="match status" value="1"/>
</dbReference>
<gene>
    <name evidence="1" type="ORF">D174_10915</name>
</gene>
<dbReference type="InterPro" id="IPR003772">
    <property type="entry name" value="YceD"/>
</dbReference>
<dbReference type="EMBL" id="CP006936">
    <property type="protein sequence ID" value="AHC25060.1"/>
    <property type="molecule type" value="Genomic_DNA"/>
</dbReference>
<reference evidence="1 2" key="1">
    <citation type="journal article" date="2014" name="Genome Announc.">
        <title>Complete Genome Sequence of Sterol-Transforming Mycobacterium neoaurum Strain VKM Ac-1815D.</title>
        <authorList>
            <person name="Shtratnikova V.Y."/>
            <person name="Bragin E.Y."/>
            <person name="Dovbnya D.V."/>
            <person name="Pekov Y.A."/>
            <person name="Schelkunov M.I."/>
            <person name="Strizhov N."/>
            <person name="Ivashina T.V."/>
            <person name="Ashapkin V.V."/>
            <person name="Donova M.V."/>
        </authorList>
    </citation>
    <scope>NUCLEOTIDE SEQUENCE [LARGE SCALE GENOMIC DNA]</scope>
    <source>
        <strain evidence="1 2">VKM Ac-1815D</strain>
    </source>
</reference>
<name>V5X9E8_MYCNE</name>
<dbReference type="AlphaFoldDB" id="V5X9E8"/>
<dbReference type="Pfam" id="PF02620">
    <property type="entry name" value="YceD"/>
    <property type="match status" value="1"/>
</dbReference>
<dbReference type="Proteomes" id="UP000018763">
    <property type="component" value="Chromosome"/>
</dbReference>
<dbReference type="HOGENOM" id="CLU_100236_0_0_11"/>
<keyword evidence="1" id="KW-0238">DNA-binding</keyword>